<dbReference type="Proteomes" id="UP000887159">
    <property type="component" value="Unassembled WGS sequence"/>
</dbReference>
<dbReference type="GO" id="GO:0006313">
    <property type="term" value="P:DNA transposition"/>
    <property type="evidence" value="ECO:0007669"/>
    <property type="project" value="InterPro"/>
</dbReference>
<dbReference type="EMBL" id="BMAU01021261">
    <property type="protein sequence ID" value="GFY06700.1"/>
    <property type="molecule type" value="Genomic_DNA"/>
</dbReference>
<comment type="caution">
    <text evidence="2">The sequence shown here is derived from an EMBL/GenBank/DDBJ whole genome shotgun (WGS) entry which is preliminary data.</text>
</comment>
<dbReference type="InterPro" id="IPR036397">
    <property type="entry name" value="RNaseH_sf"/>
</dbReference>
<keyword evidence="3" id="KW-1185">Reference proteome</keyword>
<evidence type="ECO:0000313" key="3">
    <source>
        <dbReference type="Proteomes" id="UP000887159"/>
    </source>
</evidence>
<dbReference type="AlphaFoldDB" id="A0A8X6S8L1"/>
<dbReference type="GO" id="GO:0015074">
    <property type="term" value="P:DNA integration"/>
    <property type="evidence" value="ECO:0007669"/>
    <property type="project" value="InterPro"/>
</dbReference>
<evidence type="ECO:0000313" key="2">
    <source>
        <dbReference type="EMBL" id="GFY06700.1"/>
    </source>
</evidence>
<reference evidence="2" key="1">
    <citation type="submission" date="2020-08" db="EMBL/GenBank/DDBJ databases">
        <title>Multicomponent nature underlies the extraordinary mechanical properties of spider dragline silk.</title>
        <authorList>
            <person name="Kono N."/>
            <person name="Nakamura H."/>
            <person name="Mori M."/>
            <person name="Yoshida Y."/>
            <person name="Ohtoshi R."/>
            <person name="Malay A.D."/>
            <person name="Moran D.A.P."/>
            <person name="Tomita M."/>
            <person name="Numata K."/>
            <person name="Arakawa K."/>
        </authorList>
    </citation>
    <scope>NUCLEOTIDE SEQUENCE</scope>
</reference>
<sequence length="197" mass="22601">MSFTRRPGPRLTSRREDRHIVRNARVQPTASSAAIQAQVEPSLGAPVSSRAIPSRLAEEHLESRYPLHVLPLTLTHRRLRLEWCRPRGNWTAAEWNQVVFSDESRFNLSSDDNRVRVWRACGERLNPVFAVRRHTAPTVGVMVWSGNAYNTWSPLVLIRITPYQLSDMSLTFCNHMCCHSCNGSQESFFNKTMLELI</sequence>
<organism evidence="2 3">
    <name type="scientific">Trichonephila clavipes</name>
    <name type="common">Golden silk orbweaver</name>
    <name type="synonym">Nephila clavipes</name>
    <dbReference type="NCBI Taxonomy" id="2585209"/>
    <lineage>
        <taxon>Eukaryota</taxon>
        <taxon>Metazoa</taxon>
        <taxon>Ecdysozoa</taxon>
        <taxon>Arthropoda</taxon>
        <taxon>Chelicerata</taxon>
        <taxon>Arachnida</taxon>
        <taxon>Araneae</taxon>
        <taxon>Araneomorphae</taxon>
        <taxon>Entelegynae</taxon>
        <taxon>Araneoidea</taxon>
        <taxon>Nephilidae</taxon>
        <taxon>Trichonephila</taxon>
    </lineage>
</organism>
<accession>A0A8X6S8L1</accession>
<dbReference type="GO" id="GO:0003677">
    <property type="term" value="F:DNA binding"/>
    <property type="evidence" value="ECO:0007669"/>
    <property type="project" value="InterPro"/>
</dbReference>
<proteinExistence type="predicted"/>
<dbReference type="Pfam" id="PF01498">
    <property type="entry name" value="HTH_Tnp_Tc3_2"/>
    <property type="match status" value="1"/>
</dbReference>
<dbReference type="PANTHER" id="PTHR23022:SF129">
    <property type="entry name" value="TRANSPOSABLE ELEMENT TC3 TRANSPOSASE"/>
    <property type="match status" value="1"/>
</dbReference>
<dbReference type="PANTHER" id="PTHR23022">
    <property type="entry name" value="TRANSPOSABLE ELEMENT-RELATED"/>
    <property type="match status" value="1"/>
</dbReference>
<protein>
    <submittedName>
        <fullName evidence="2">Transposable element Tcb2 transposase</fullName>
    </submittedName>
</protein>
<evidence type="ECO:0000259" key="1">
    <source>
        <dbReference type="Pfam" id="PF01498"/>
    </source>
</evidence>
<dbReference type="InterPro" id="IPR052338">
    <property type="entry name" value="Transposase_5"/>
</dbReference>
<name>A0A8X6S8L1_TRICX</name>
<gene>
    <name evidence="2" type="primary">X975_14237</name>
    <name evidence="2" type="ORF">TNCV_3525561</name>
</gene>
<dbReference type="Gene3D" id="3.30.420.10">
    <property type="entry name" value="Ribonuclease H-like superfamily/Ribonuclease H"/>
    <property type="match status" value="1"/>
</dbReference>
<dbReference type="InterPro" id="IPR002492">
    <property type="entry name" value="Transposase_Tc1-like"/>
</dbReference>
<feature type="domain" description="Transposase Tc1-like" evidence="1">
    <location>
        <begin position="17"/>
        <end position="85"/>
    </location>
</feature>